<protein>
    <submittedName>
        <fullName evidence="2">Uncharacterized protein</fullName>
    </submittedName>
</protein>
<dbReference type="Proteomes" id="UP000314294">
    <property type="component" value="Unassembled WGS sequence"/>
</dbReference>
<feature type="region of interest" description="Disordered" evidence="1">
    <location>
        <begin position="1"/>
        <end position="27"/>
    </location>
</feature>
<sequence length="441" mass="48803">MRPDSVDNRNISSLTPTQQHANKAPRVSGRCRLWASLEKRSAKRNCSCDDTESTDGELSGTSSMDPWPELARLKFDPTREGRGGGSSRTWVKDGTTSDAVSESFFLPRTLSFNLPRRDLDLPGAERLTTACPSSLSGPTSARCRTWTRSVARSLPPASWCASGGRSKAASSRHAGATLFSTTEVWNFSLPTCMTAYASFVPPFPLILRPRACCTVTWTLTSVPESTRQRKENGIKPDLYGGFHSVGKLHRILPFLHQDITKEQAQKRRQVPNAADDGPTAHHPQQITHQAELTAVPESIPKPRIVLQEGRKARSSPGKSNRFVTSSSKMLSTPLRQKKEMSAISNSGSEGRAPAEPRSSRICCCKDDESAEAKRDSKYSRHNYEDEQKSQPDIETRDGDAEAPAQKVFRRSRSIDARYRTLSSSSHTNREPMLCFHMSTPP</sequence>
<dbReference type="EMBL" id="SRLO01000121">
    <property type="protein sequence ID" value="TNN73788.1"/>
    <property type="molecule type" value="Genomic_DNA"/>
</dbReference>
<gene>
    <name evidence="2" type="ORF">EYF80_015996</name>
</gene>
<keyword evidence="3" id="KW-1185">Reference proteome</keyword>
<evidence type="ECO:0000313" key="3">
    <source>
        <dbReference type="Proteomes" id="UP000314294"/>
    </source>
</evidence>
<feature type="region of interest" description="Disordered" evidence="1">
    <location>
        <begin position="45"/>
        <end position="68"/>
    </location>
</feature>
<organism evidence="2 3">
    <name type="scientific">Liparis tanakae</name>
    <name type="common">Tanaka's snailfish</name>
    <dbReference type="NCBI Taxonomy" id="230148"/>
    <lineage>
        <taxon>Eukaryota</taxon>
        <taxon>Metazoa</taxon>
        <taxon>Chordata</taxon>
        <taxon>Craniata</taxon>
        <taxon>Vertebrata</taxon>
        <taxon>Euteleostomi</taxon>
        <taxon>Actinopterygii</taxon>
        <taxon>Neopterygii</taxon>
        <taxon>Teleostei</taxon>
        <taxon>Neoteleostei</taxon>
        <taxon>Acanthomorphata</taxon>
        <taxon>Eupercaria</taxon>
        <taxon>Perciformes</taxon>
        <taxon>Cottioidei</taxon>
        <taxon>Cottales</taxon>
        <taxon>Liparidae</taxon>
        <taxon>Liparis</taxon>
    </lineage>
</organism>
<feature type="region of interest" description="Disordered" evidence="1">
    <location>
        <begin position="263"/>
        <end position="441"/>
    </location>
</feature>
<name>A0A4Z2I763_9TELE</name>
<dbReference type="AlphaFoldDB" id="A0A4Z2I763"/>
<evidence type="ECO:0000256" key="1">
    <source>
        <dbReference type="SAM" id="MobiDB-lite"/>
    </source>
</evidence>
<feature type="compositionally biased region" description="Polar residues" evidence="1">
    <location>
        <begin position="8"/>
        <end position="21"/>
    </location>
</feature>
<proteinExistence type="predicted"/>
<feature type="compositionally biased region" description="Basic and acidic residues" evidence="1">
    <location>
        <begin position="352"/>
        <end position="399"/>
    </location>
</feature>
<feature type="compositionally biased region" description="Polar residues" evidence="1">
    <location>
        <begin position="316"/>
        <end position="334"/>
    </location>
</feature>
<accession>A0A4Z2I763</accession>
<comment type="caution">
    <text evidence="2">The sequence shown here is derived from an EMBL/GenBank/DDBJ whole genome shotgun (WGS) entry which is preliminary data.</text>
</comment>
<evidence type="ECO:0000313" key="2">
    <source>
        <dbReference type="EMBL" id="TNN73788.1"/>
    </source>
</evidence>
<reference evidence="2 3" key="1">
    <citation type="submission" date="2019-03" db="EMBL/GenBank/DDBJ databases">
        <title>First draft genome of Liparis tanakae, snailfish: a comprehensive survey of snailfish specific genes.</title>
        <authorList>
            <person name="Kim W."/>
            <person name="Song I."/>
            <person name="Jeong J.-H."/>
            <person name="Kim D."/>
            <person name="Kim S."/>
            <person name="Ryu S."/>
            <person name="Song J.Y."/>
            <person name="Lee S.K."/>
        </authorList>
    </citation>
    <scope>NUCLEOTIDE SEQUENCE [LARGE SCALE GENOMIC DNA]</scope>
    <source>
        <tissue evidence="2">Muscle</tissue>
    </source>
</reference>